<accession>A0A1A9VV60</accession>
<proteinExistence type="predicted"/>
<dbReference type="AlphaFoldDB" id="A0A1A9VV60"/>
<dbReference type="Proteomes" id="UP000078200">
    <property type="component" value="Unassembled WGS sequence"/>
</dbReference>
<evidence type="ECO:0000313" key="2">
    <source>
        <dbReference type="Proteomes" id="UP000078200"/>
    </source>
</evidence>
<evidence type="ECO:0000313" key="1">
    <source>
        <dbReference type="EnsemblMetazoa" id="GAUT048717-PA"/>
    </source>
</evidence>
<organism evidence="1 2">
    <name type="scientific">Glossina austeni</name>
    <name type="common">Savannah tsetse fly</name>
    <dbReference type="NCBI Taxonomy" id="7395"/>
    <lineage>
        <taxon>Eukaryota</taxon>
        <taxon>Metazoa</taxon>
        <taxon>Ecdysozoa</taxon>
        <taxon>Arthropoda</taxon>
        <taxon>Hexapoda</taxon>
        <taxon>Insecta</taxon>
        <taxon>Pterygota</taxon>
        <taxon>Neoptera</taxon>
        <taxon>Endopterygota</taxon>
        <taxon>Diptera</taxon>
        <taxon>Brachycera</taxon>
        <taxon>Muscomorpha</taxon>
        <taxon>Hippoboscoidea</taxon>
        <taxon>Glossinidae</taxon>
        <taxon>Glossina</taxon>
    </lineage>
</organism>
<dbReference type="EnsemblMetazoa" id="GAUT048717-RA">
    <property type="protein sequence ID" value="GAUT048717-PA"/>
    <property type="gene ID" value="GAUT048717"/>
</dbReference>
<sequence length="125" mass="14383">MSLLRQQTFIDKYQMIVDNGKKATEERTNKTKSNKNLIALLNEVKQINSYRRLRFRATSGHAVPDMDCMSQLIIGNEEKFSQLKFLKQFNKGDMPDCCTYQQSGINAGFLLLNTLLRITPFLMIG</sequence>
<dbReference type="VEuPathDB" id="VectorBase:GAUT048717"/>
<keyword evidence="2" id="KW-1185">Reference proteome</keyword>
<reference evidence="1" key="1">
    <citation type="submission" date="2020-05" db="UniProtKB">
        <authorList>
            <consortium name="EnsemblMetazoa"/>
        </authorList>
    </citation>
    <scope>IDENTIFICATION</scope>
    <source>
        <strain evidence="1">TTRI</strain>
    </source>
</reference>
<name>A0A1A9VV60_GLOAU</name>
<protein>
    <submittedName>
        <fullName evidence="1">Uncharacterized protein</fullName>
    </submittedName>
</protein>